<reference evidence="1 2" key="1">
    <citation type="journal article" date="2023" name="Plants (Basel)">
        <title>Bridging the Gap: Combining Genomics and Transcriptomics Approaches to Understand Stylosanthes scabra, an Orphan Legume from the Brazilian Caatinga.</title>
        <authorList>
            <person name="Ferreira-Neto J.R.C."/>
            <person name="da Silva M.D."/>
            <person name="Binneck E."/>
            <person name="de Melo N.F."/>
            <person name="da Silva R.H."/>
            <person name="de Melo A.L.T.M."/>
            <person name="Pandolfi V."/>
            <person name="Bustamante F.O."/>
            <person name="Brasileiro-Vidal A.C."/>
            <person name="Benko-Iseppon A.M."/>
        </authorList>
    </citation>
    <scope>NUCLEOTIDE SEQUENCE [LARGE SCALE GENOMIC DNA]</scope>
    <source>
        <tissue evidence="1">Leaves</tissue>
    </source>
</reference>
<feature type="non-terminal residue" evidence="1">
    <location>
        <position position="1"/>
    </location>
</feature>
<keyword evidence="2" id="KW-1185">Reference proteome</keyword>
<organism evidence="1 2">
    <name type="scientific">Stylosanthes scabra</name>
    <dbReference type="NCBI Taxonomy" id="79078"/>
    <lineage>
        <taxon>Eukaryota</taxon>
        <taxon>Viridiplantae</taxon>
        <taxon>Streptophyta</taxon>
        <taxon>Embryophyta</taxon>
        <taxon>Tracheophyta</taxon>
        <taxon>Spermatophyta</taxon>
        <taxon>Magnoliopsida</taxon>
        <taxon>eudicotyledons</taxon>
        <taxon>Gunneridae</taxon>
        <taxon>Pentapetalae</taxon>
        <taxon>rosids</taxon>
        <taxon>fabids</taxon>
        <taxon>Fabales</taxon>
        <taxon>Fabaceae</taxon>
        <taxon>Papilionoideae</taxon>
        <taxon>50 kb inversion clade</taxon>
        <taxon>dalbergioids sensu lato</taxon>
        <taxon>Dalbergieae</taxon>
        <taxon>Pterocarpus clade</taxon>
        <taxon>Stylosanthes</taxon>
    </lineage>
</organism>
<evidence type="ECO:0000313" key="2">
    <source>
        <dbReference type="Proteomes" id="UP001341840"/>
    </source>
</evidence>
<name>A0ABU6S0H0_9FABA</name>
<dbReference type="EMBL" id="JASCZI010035373">
    <property type="protein sequence ID" value="MED6129515.1"/>
    <property type="molecule type" value="Genomic_DNA"/>
</dbReference>
<feature type="non-terminal residue" evidence="1">
    <location>
        <position position="126"/>
    </location>
</feature>
<dbReference type="Proteomes" id="UP001341840">
    <property type="component" value="Unassembled WGS sequence"/>
</dbReference>
<proteinExistence type="predicted"/>
<gene>
    <name evidence="1" type="ORF">PIB30_108683</name>
</gene>
<protein>
    <submittedName>
        <fullName evidence="1">Uncharacterized protein</fullName>
    </submittedName>
</protein>
<accession>A0ABU6S0H0</accession>
<comment type="caution">
    <text evidence="1">The sequence shown here is derived from an EMBL/GenBank/DDBJ whole genome shotgun (WGS) entry which is preliminary data.</text>
</comment>
<sequence>IKWKIGKEKERLYLQAAMCQGSKLCIMRHTLTQNFLQERFFPSSSSKLMKASSTQVASKFNKGSGRGSLSRFKLLATSWSKNSMPMLGNQIKRKQYTCTSMVRGKDISLAPSNIKRVLKLRKDPIP</sequence>
<evidence type="ECO:0000313" key="1">
    <source>
        <dbReference type="EMBL" id="MED6129515.1"/>
    </source>
</evidence>